<dbReference type="GeneID" id="41978011"/>
<evidence type="ECO:0000313" key="9">
    <source>
        <dbReference type="Proteomes" id="UP000319257"/>
    </source>
</evidence>
<keyword evidence="3 6" id="KW-0812">Transmembrane</keyword>
<dbReference type="PANTHER" id="PTHR48022">
    <property type="entry name" value="PLASTIDIC GLUCOSE TRANSPORTER 4"/>
    <property type="match status" value="1"/>
</dbReference>
<feature type="transmembrane region" description="Helical" evidence="6">
    <location>
        <begin position="367"/>
        <end position="386"/>
    </location>
</feature>
<feature type="transmembrane region" description="Helical" evidence="6">
    <location>
        <begin position="469"/>
        <end position="488"/>
    </location>
</feature>
<comment type="subcellular location">
    <subcellularLocation>
        <location evidence="1">Membrane</location>
        <topology evidence="1">Multi-pass membrane protein</topology>
    </subcellularLocation>
</comment>
<dbReference type="Pfam" id="PF00083">
    <property type="entry name" value="Sugar_tr"/>
    <property type="match status" value="2"/>
</dbReference>
<dbReference type="InterPro" id="IPR020846">
    <property type="entry name" value="MFS_dom"/>
</dbReference>
<comment type="similarity">
    <text evidence="2">Belongs to the major facilitator superfamily. Sugar transporter (TC 2.A.1.1) family.</text>
</comment>
<dbReference type="GO" id="GO:0016020">
    <property type="term" value="C:membrane"/>
    <property type="evidence" value="ECO:0007669"/>
    <property type="project" value="UniProtKB-SubCell"/>
</dbReference>
<feature type="domain" description="Major facilitator superfamily (MFS) profile" evidence="7">
    <location>
        <begin position="21"/>
        <end position="492"/>
    </location>
</feature>
<feature type="transmembrane region" description="Helical" evidence="6">
    <location>
        <begin position="339"/>
        <end position="360"/>
    </location>
</feature>
<feature type="transmembrane region" description="Helical" evidence="6">
    <location>
        <begin position="434"/>
        <end position="457"/>
    </location>
</feature>
<dbReference type="Gene3D" id="1.20.1250.20">
    <property type="entry name" value="MFS general substrate transporter like domains"/>
    <property type="match status" value="2"/>
</dbReference>
<gene>
    <name evidence="8" type="ORF">E0L32_010564</name>
</gene>
<keyword evidence="9" id="KW-1185">Reference proteome</keyword>
<dbReference type="RefSeq" id="XP_030989483.1">
    <property type="nucleotide sequence ID" value="XM_031133196.1"/>
</dbReference>
<proteinExistence type="inferred from homology"/>
<organism evidence="8 9">
    <name type="scientific">Thyridium curvatum</name>
    <dbReference type="NCBI Taxonomy" id="1093900"/>
    <lineage>
        <taxon>Eukaryota</taxon>
        <taxon>Fungi</taxon>
        <taxon>Dikarya</taxon>
        <taxon>Ascomycota</taxon>
        <taxon>Pezizomycotina</taxon>
        <taxon>Sordariomycetes</taxon>
        <taxon>Sordariomycetidae</taxon>
        <taxon>Thyridiales</taxon>
        <taxon>Thyridiaceae</taxon>
        <taxon>Thyridium</taxon>
    </lineage>
</organism>
<dbReference type="PANTHER" id="PTHR48022:SF77">
    <property type="entry name" value="MAJOR FACILITATOR SUPERFAMILY (MFS) PROFILE DOMAIN-CONTAINING PROTEIN"/>
    <property type="match status" value="1"/>
</dbReference>
<comment type="caution">
    <text evidence="8">The sequence shown here is derived from an EMBL/GenBank/DDBJ whole genome shotgun (WGS) entry which is preliminary data.</text>
</comment>
<evidence type="ECO:0000256" key="2">
    <source>
        <dbReference type="ARBA" id="ARBA00010992"/>
    </source>
</evidence>
<evidence type="ECO:0000313" key="8">
    <source>
        <dbReference type="EMBL" id="TPX07772.1"/>
    </source>
</evidence>
<dbReference type="PROSITE" id="PS50850">
    <property type="entry name" value="MFS"/>
    <property type="match status" value="1"/>
</dbReference>
<feature type="transmembrane region" description="Helical" evidence="6">
    <location>
        <begin position="67"/>
        <end position="86"/>
    </location>
</feature>
<dbReference type="InterPro" id="IPR036259">
    <property type="entry name" value="MFS_trans_sf"/>
</dbReference>
<name>A0A507AG97_9PEZI</name>
<feature type="transmembrane region" description="Helical" evidence="6">
    <location>
        <begin position="398"/>
        <end position="422"/>
    </location>
</feature>
<feature type="transmembrane region" description="Helical" evidence="6">
    <location>
        <begin position="156"/>
        <end position="178"/>
    </location>
</feature>
<evidence type="ECO:0000256" key="5">
    <source>
        <dbReference type="ARBA" id="ARBA00023136"/>
    </source>
</evidence>
<dbReference type="SUPFAM" id="SSF103473">
    <property type="entry name" value="MFS general substrate transporter"/>
    <property type="match status" value="1"/>
</dbReference>
<feature type="transmembrane region" description="Helical" evidence="6">
    <location>
        <begin position="190"/>
        <end position="209"/>
    </location>
</feature>
<evidence type="ECO:0000256" key="4">
    <source>
        <dbReference type="ARBA" id="ARBA00022989"/>
    </source>
</evidence>
<dbReference type="InParanoid" id="A0A507AG97"/>
<evidence type="ECO:0000256" key="3">
    <source>
        <dbReference type="ARBA" id="ARBA00022692"/>
    </source>
</evidence>
<dbReference type="GO" id="GO:0005351">
    <property type="term" value="F:carbohydrate:proton symporter activity"/>
    <property type="evidence" value="ECO:0007669"/>
    <property type="project" value="TreeGrafter"/>
</dbReference>
<evidence type="ECO:0000259" key="7">
    <source>
        <dbReference type="PROSITE" id="PS50850"/>
    </source>
</evidence>
<reference evidence="8 9" key="1">
    <citation type="submission" date="2019-06" db="EMBL/GenBank/DDBJ databases">
        <title>Draft genome sequence of the filamentous fungus Phialemoniopsis curvata isolated from diesel fuel.</title>
        <authorList>
            <person name="Varaljay V.A."/>
            <person name="Lyon W.J."/>
            <person name="Crouch A.L."/>
            <person name="Drake C.E."/>
            <person name="Hollomon J.M."/>
            <person name="Nadeau L.J."/>
            <person name="Nunn H.S."/>
            <person name="Stevenson B.S."/>
            <person name="Bojanowski C.L."/>
            <person name="Crookes-Goodson W.J."/>
        </authorList>
    </citation>
    <scope>NUCLEOTIDE SEQUENCE [LARGE SCALE GENOMIC DNA]</scope>
    <source>
        <strain evidence="8 9">D216</strain>
    </source>
</reference>
<dbReference type="EMBL" id="SKBQ01000086">
    <property type="protein sequence ID" value="TPX07772.1"/>
    <property type="molecule type" value="Genomic_DNA"/>
</dbReference>
<evidence type="ECO:0000256" key="1">
    <source>
        <dbReference type="ARBA" id="ARBA00004141"/>
    </source>
</evidence>
<feature type="transmembrane region" description="Helical" evidence="6">
    <location>
        <begin position="124"/>
        <end position="144"/>
    </location>
</feature>
<dbReference type="OrthoDB" id="6612291at2759"/>
<sequence>MGGIFQKTHLSGAFNGRLLFCCSLMMLSQINYGLDQIAYSTTQAMTPFENKFGVYSPARKRKVIEPYFLSLLNSLPTVGQVIGVAFGSYICRQWGRRMSFWVMCVWAWVAAILAVTAQHREQVLVARVINFLYIGMELATIPVAQAEFVPSNVRGFVVGTYQLGLMMGALIMSCVCLGTSKIKGDNAWRIPYGLFFIVPTIVFVGTFYIPESPRWLLIKGRTTEARENLAMIRRGKFTEQQIDEEFAALQAGLEVSVEKGSFKEIWQGKNRSRTLMTIGVNFFLQVRTSSEPCCHALMPHQAALDPRANDRYYVQATGQAFSSQYGAIFVKDIGAIDPFVMKTVNQLINLFTILACMYLTDISGRKALLNVGAFLQFGSLMAMGGLGTPASPTKSMKIGITAMTTIFGAGFCLGWAPVSHVVAAELPTNRLRDVTYATGNVVQIIILFAVNFSIPYLLYEPYAALGSKVGFIFGSFAALAILFTWLCLPECKGFSLEEIDYLFNADVPVRKFSHFKHGEIIPTEGNLTKEKSVQIEQREV</sequence>
<evidence type="ECO:0000256" key="6">
    <source>
        <dbReference type="SAM" id="Phobius"/>
    </source>
</evidence>
<keyword evidence="4 6" id="KW-1133">Transmembrane helix</keyword>
<feature type="transmembrane region" description="Helical" evidence="6">
    <location>
        <begin position="98"/>
        <end position="117"/>
    </location>
</feature>
<accession>A0A507AG97</accession>
<dbReference type="InterPro" id="IPR005828">
    <property type="entry name" value="MFS_sugar_transport-like"/>
</dbReference>
<dbReference type="InterPro" id="IPR050360">
    <property type="entry name" value="MFS_Sugar_Transporters"/>
</dbReference>
<dbReference type="AlphaFoldDB" id="A0A507AG97"/>
<keyword evidence="5 6" id="KW-0472">Membrane</keyword>
<protein>
    <recommendedName>
        <fullName evidence="7">Major facilitator superfamily (MFS) profile domain-containing protein</fullName>
    </recommendedName>
</protein>
<dbReference type="Proteomes" id="UP000319257">
    <property type="component" value="Unassembled WGS sequence"/>
</dbReference>